<dbReference type="GO" id="GO:0001510">
    <property type="term" value="P:RNA methylation"/>
    <property type="evidence" value="ECO:0007669"/>
    <property type="project" value="InterPro"/>
</dbReference>
<evidence type="ECO:0000313" key="7">
    <source>
        <dbReference type="EMBL" id="TCN63075.1"/>
    </source>
</evidence>
<dbReference type="PANTHER" id="PTHR22807">
    <property type="entry name" value="NOP2 YEAST -RELATED NOL1/NOP2/FMU SUN DOMAIN-CONTAINING"/>
    <property type="match status" value="1"/>
</dbReference>
<dbReference type="InterPro" id="IPR049560">
    <property type="entry name" value="MeTrfase_RsmB-F_NOP2_cat"/>
</dbReference>
<gene>
    <name evidence="7" type="ORF">CLV25_11653</name>
</gene>
<comment type="caution">
    <text evidence="7">The sequence shown here is derived from an EMBL/GenBank/DDBJ whole genome shotgun (WGS) entry which is preliminary data.</text>
</comment>
<evidence type="ECO:0000256" key="3">
    <source>
        <dbReference type="ARBA" id="ARBA00022691"/>
    </source>
</evidence>
<dbReference type="OrthoDB" id="9810297at2"/>
<feature type="binding site" evidence="5">
    <location>
        <position position="275"/>
    </location>
    <ligand>
        <name>S-adenosyl-L-methionine</name>
        <dbReference type="ChEBI" id="CHEBI:59789"/>
    </ligand>
</feature>
<evidence type="ECO:0000259" key="6">
    <source>
        <dbReference type="PROSITE" id="PS51686"/>
    </source>
</evidence>
<feature type="binding site" evidence="5">
    <location>
        <position position="230"/>
    </location>
    <ligand>
        <name>S-adenosyl-L-methionine</name>
        <dbReference type="ChEBI" id="CHEBI:59789"/>
    </ligand>
</feature>
<dbReference type="Gene3D" id="3.40.50.150">
    <property type="entry name" value="Vaccinia Virus protein VP39"/>
    <property type="match status" value="1"/>
</dbReference>
<accession>A0A4R2E636</accession>
<dbReference type="InterPro" id="IPR001678">
    <property type="entry name" value="MeTrfase_RsmB-F_NOP2_dom"/>
</dbReference>
<dbReference type="SUPFAM" id="SSF53335">
    <property type="entry name" value="S-adenosyl-L-methionine-dependent methyltransferases"/>
    <property type="match status" value="1"/>
</dbReference>
<dbReference type="PANTHER" id="PTHR22807:SF53">
    <property type="entry name" value="RIBOSOMAL RNA SMALL SUBUNIT METHYLTRANSFERASE B-RELATED"/>
    <property type="match status" value="1"/>
</dbReference>
<dbReference type="Pfam" id="PF22458">
    <property type="entry name" value="RsmF-B_ferredox"/>
    <property type="match status" value="1"/>
</dbReference>
<dbReference type="EMBL" id="SLWB01000016">
    <property type="protein sequence ID" value="TCN63075.1"/>
    <property type="molecule type" value="Genomic_DNA"/>
</dbReference>
<evidence type="ECO:0000256" key="1">
    <source>
        <dbReference type="ARBA" id="ARBA00022603"/>
    </source>
</evidence>
<dbReference type="CDD" id="cd02440">
    <property type="entry name" value="AdoMet_MTases"/>
    <property type="match status" value="1"/>
</dbReference>
<protein>
    <submittedName>
        <fullName evidence="7">16S rRNA (Cytosine967-C5)-methyltransferase</fullName>
    </submittedName>
</protein>
<dbReference type="InterPro" id="IPR029063">
    <property type="entry name" value="SAM-dependent_MTases_sf"/>
</dbReference>
<feature type="binding site" evidence="5">
    <location>
        <position position="257"/>
    </location>
    <ligand>
        <name>S-adenosyl-L-methionine</name>
        <dbReference type="ChEBI" id="CHEBI:59789"/>
    </ligand>
</feature>
<proteinExistence type="inferred from homology"/>
<feature type="domain" description="SAM-dependent MTase RsmB/NOP-type" evidence="6">
    <location>
        <begin position="114"/>
        <end position="374"/>
    </location>
</feature>
<evidence type="ECO:0000256" key="5">
    <source>
        <dbReference type="PROSITE-ProRule" id="PRU01023"/>
    </source>
</evidence>
<dbReference type="GO" id="GO:0008173">
    <property type="term" value="F:RNA methyltransferase activity"/>
    <property type="evidence" value="ECO:0007669"/>
    <property type="project" value="InterPro"/>
</dbReference>
<feature type="active site" description="Nucleophile" evidence="5">
    <location>
        <position position="328"/>
    </location>
</feature>
<dbReference type="GO" id="GO:0003723">
    <property type="term" value="F:RNA binding"/>
    <property type="evidence" value="ECO:0007669"/>
    <property type="project" value="UniProtKB-UniRule"/>
</dbReference>
<evidence type="ECO:0000256" key="4">
    <source>
        <dbReference type="ARBA" id="ARBA00022884"/>
    </source>
</evidence>
<dbReference type="InterPro" id="IPR023267">
    <property type="entry name" value="RCMT"/>
</dbReference>
<comment type="similarity">
    <text evidence="5">Belongs to the class I-like SAM-binding methyltransferase superfamily. RsmB/NOP family.</text>
</comment>
<dbReference type="Proteomes" id="UP000294830">
    <property type="component" value="Unassembled WGS sequence"/>
</dbReference>
<evidence type="ECO:0000256" key="2">
    <source>
        <dbReference type="ARBA" id="ARBA00022679"/>
    </source>
</evidence>
<dbReference type="InterPro" id="IPR054728">
    <property type="entry name" value="RsmB-like_ferredoxin"/>
</dbReference>
<dbReference type="RefSeq" id="WP_131840240.1">
    <property type="nucleotide sequence ID" value="NZ_SLWB01000016.1"/>
</dbReference>
<dbReference type="Pfam" id="PF01189">
    <property type="entry name" value="Methyltr_RsmB-F"/>
    <property type="match status" value="1"/>
</dbReference>
<keyword evidence="4 5" id="KW-0694">RNA-binding</keyword>
<keyword evidence="3 5" id="KW-0949">S-adenosyl-L-methionine</keyword>
<dbReference type="PROSITE" id="PS51686">
    <property type="entry name" value="SAM_MT_RSMB_NOP"/>
    <property type="match status" value="1"/>
</dbReference>
<evidence type="ECO:0000313" key="8">
    <source>
        <dbReference type="Proteomes" id="UP000294830"/>
    </source>
</evidence>
<sequence length="374" mass="41840">MKEKQLTNLLAAVVRQVATEDVYLDRALRDIFKDKKVVDPNIRRALSLYAPFVFRNWYALGGGSGESIISIVNKALEIPVERIDGDNVTPESPDFPQWFIDLSKEELGGSWEQELIAFASRPKRYIRTNTMKVSTRNLVDELRQQMVVVRNVPDFPDALEVAGGKEIFGTVPFKAGLLEVQDISSQQVAPFLLKDYKGSGLVVDACAGNGGKSLHIGTLMGNKGRIISMDLYPQKLEELKRRALKAGISNIETRLIDTTKVVKRMYDKVDFLLLDVPCSGTGVFRRNPESKLRMTPESIENVKQQQADILSRYSKMVKPGGVLVYATCSILNSENRGQVDAFLSARPEFTLEEDRAIMPSSGGDGFYMARLRRK</sequence>
<keyword evidence="8" id="KW-1185">Reference proteome</keyword>
<keyword evidence="2 5" id="KW-0808">Transferase</keyword>
<name>A0A4R2E636_9BACT</name>
<comment type="caution">
    <text evidence="5">Lacks conserved residue(s) required for the propagation of feature annotation.</text>
</comment>
<dbReference type="AlphaFoldDB" id="A0A4R2E636"/>
<dbReference type="PRINTS" id="PR02008">
    <property type="entry name" value="RCMTFAMILY"/>
</dbReference>
<reference evidence="7 8" key="1">
    <citation type="submission" date="2019-03" db="EMBL/GenBank/DDBJ databases">
        <title>Genomic Encyclopedia of Archaeal and Bacterial Type Strains, Phase II (KMG-II): from individual species to whole genera.</title>
        <authorList>
            <person name="Goeker M."/>
        </authorList>
    </citation>
    <scope>NUCLEOTIDE SEQUENCE [LARGE SCALE GENOMIC DNA]</scope>
    <source>
        <strain evidence="7 8">RL-C</strain>
    </source>
</reference>
<organism evidence="7 8">
    <name type="scientific">Acetobacteroides hydrogenigenes</name>
    <dbReference type="NCBI Taxonomy" id="979970"/>
    <lineage>
        <taxon>Bacteria</taxon>
        <taxon>Pseudomonadati</taxon>
        <taxon>Bacteroidota</taxon>
        <taxon>Bacteroidia</taxon>
        <taxon>Bacteroidales</taxon>
        <taxon>Rikenellaceae</taxon>
        <taxon>Acetobacteroides</taxon>
    </lineage>
</organism>
<keyword evidence="1 5" id="KW-0489">Methyltransferase</keyword>